<keyword evidence="8" id="KW-1185">Reference proteome</keyword>
<keyword evidence="4 5" id="KW-0460">Magnesium</keyword>
<dbReference type="EMBL" id="JAGSPB010000002">
    <property type="protein sequence ID" value="MBV7266319.1"/>
    <property type="molecule type" value="Genomic_DNA"/>
</dbReference>
<evidence type="ECO:0000256" key="2">
    <source>
        <dbReference type="ARBA" id="ARBA00022695"/>
    </source>
</evidence>
<dbReference type="Pfam" id="PF00483">
    <property type="entry name" value="NTP_transferase"/>
    <property type="match status" value="1"/>
</dbReference>
<keyword evidence="1 5" id="KW-0808">Transferase</keyword>
<protein>
    <recommendedName>
        <fullName evidence="5">Glucose-1-phosphate thymidylyltransferase</fullName>
        <ecNumber evidence="5">2.7.7.24</ecNumber>
    </recommendedName>
</protein>
<feature type="domain" description="Nucleotidyl transferase" evidence="6">
    <location>
        <begin position="30"/>
        <end position="265"/>
    </location>
</feature>
<proteinExistence type="inferred from homology"/>
<accession>A0ABS6SNV7</accession>
<dbReference type="InterPro" id="IPR005907">
    <property type="entry name" value="G1P_thy_trans_s"/>
</dbReference>
<dbReference type="PANTHER" id="PTHR43532">
    <property type="entry name" value="GLUCOSE-1-PHOSPHATE THYMIDYLYLTRANSFERASE"/>
    <property type="match status" value="1"/>
</dbReference>
<comment type="caution">
    <text evidence="7">The sequence shown here is derived from an EMBL/GenBank/DDBJ whole genome shotgun (WGS) entry which is preliminary data.</text>
</comment>
<evidence type="ECO:0000313" key="8">
    <source>
        <dbReference type="Proteomes" id="UP000699975"/>
    </source>
</evidence>
<keyword evidence="2 5" id="KW-0548">Nucleotidyltransferase</keyword>
<evidence type="ECO:0000256" key="4">
    <source>
        <dbReference type="ARBA" id="ARBA00022842"/>
    </source>
</evidence>
<evidence type="ECO:0000256" key="3">
    <source>
        <dbReference type="ARBA" id="ARBA00022723"/>
    </source>
</evidence>
<comment type="catalytic activity">
    <reaction evidence="5">
        <text>dTTP + alpha-D-glucose 1-phosphate + H(+) = dTDP-alpha-D-glucose + diphosphate</text>
        <dbReference type="Rhea" id="RHEA:15225"/>
        <dbReference type="ChEBI" id="CHEBI:15378"/>
        <dbReference type="ChEBI" id="CHEBI:33019"/>
        <dbReference type="ChEBI" id="CHEBI:37568"/>
        <dbReference type="ChEBI" id="CHEBI:57477"/>
        <dbReference type="ChEBI" id="CHEBI:58601"/>
        <dbReference type="EC" id="2.7.7.24"/>
    </reaction>
</comment>
<name>A0ABS6SNV7_9SPHN</name>
<comment type="function">
    <text evidence="5">Catalyzes the formation of dTDP-glucose, from dTTP and glucose 1-phosphate, as well as its pyrophosphorolysis.</text>
</comment>
<gene>
    <name evidence="7" type="primary">rfbA</name>
    <name evidence="7" type="ORF">KCG45_09020</name>
</gene>
<evidence type="ECO:0000256" key="1">
    <source>
        <dbReference type="ARBA" id="ARBA00022679"/>
    </source>
</evidence>
<evidence type="ECO:0000256" key="5">
    <source>
        <dbReference type="RuleBase" id="RU003706"/>
    </source>
</evidence>
<dbReference type="Proteomes" id="UP000699975">
    <property type="component" value="Unassembled WGS sequence"/>
</dbReference>
<evidence type="ECO:0000313" key="7">
    <source>
        <dbReference type="EMBL" id="MBV7266319.1"/>
    </source>
</evidence>
<dbReference type="InterPro" id="IPR005835">
    <property type="entry name" value="NTP_transferase_dom"/>
</dbReference>
<keyword evidence="3 5" id="KW-0479">Metal-binding</keyword>
<organism evidence="7 8">
    <name type="scientific">Erythrobacter ani</name>
    <dbReference type="NCBI Taxonomy" id="2827235"/>
    <lineage>
        <taxon>Bacteria</taxon>
        <taxon>Pseudomonadati</taxon>
        <taxon>Pseudomonadota</taxon>
        <taxon>Alphaproteobacteria</taxon>
        <taxon>Sphingomonadales</taxon>
        <taxon>Erythrobacteraceae</taxon>
        <taxon>Erythrobacter/Porphyrobacter group</taxon>
        <taxon>Erythrobacter</taxon>
    </lineage>
</organism>
<dbReference type="CDD" id="cd02538">
    <property type="entry name" value="G1P_TT_short"/>
    <property type="match status" value="1"/>
</dbReference>
<dbReference type="GO" id="GO:0008879">
    <property type="term" value="F:glucose-1-phosphate thymidylyltransferase activity"/>
    <property type="evidence" value="ECO:0007669"/>
    <property type="project" value="UniProtKB-EC"/>
</dbReference>
<dbReference type="EC" id="2.7.7.24" evidence="5"/>
<sequence length="319" mass="35061">MVVLHDQYCEAATLISYADEDLALSSVSRKGIILAGGSGTRLYPLTRGVSKQLMPVYDKPMIYYPLSALMLAGIRDILIITTPEDQEQFQRFLGDGSSFGVSLSYAVQPRPEGLAQAFLIGADFVKDEPSALVLGDNIFYGHGLPEILASANSRESGASVFAYRVNNPEAYGVVDFDRDGKASSLEEKPAHPKSNFAVTGLYFYDGTVVDRARELEPSARGELEITDLNRLYLEDEVLSVEMMGRGYSWLDTGTHGSLLDAATFVRITEERQGLKICCPEEIAWRQGFIDDAQLESIAAPLVKSGYGEYLISLLREGMR</sequence>
<evidence type="ECO:0000259" key="6">
    <source>
        <dbReference type="Pfam" id="PF00483"/>
    </source>
</evidence>
<comment type="similarity">
    <text evidence="5">Belongs to the glucose-1-phosphate thymidylyltransferase family.</text>
</comment>
<dbReference type="PANTHER" id="PTHR43532:SF1">
    <property type="entry name" value="GLUCOSE-1-PHOSPHATE THYMIDYLYLTRANSFERASE 1"/>
    <property type="match status" value="1"/>
</dbReference>
<reference evidence="7 8" key="1">
    <citation type="submission" date="2021-04" db="EMBL/GenBank/DDBJ databases">
        <authorList>
            <person name="Pira H."/>
            <person name="Risdian C."/>
            <person name="Wink J."/>
        </authorList>
    </citation>
    <scope>NUCLEOTIDE SEQUENCE [LARGE SCALE GENOMIC DNA]</scope>
    <source>
        <strain evidence="7 8">WH131</strain>
    </source>
</reference>
<dbReference type="NCBIfam" id="TIGR01207">
    <property type="entry name" value="rmlA"/>
    <property type="match status" value="1"/>
</dbReference>